<reference evidence="7" key="1">
    <citation type="journal article" date="2018" name="Nat. Microbiol.">
        <title>Leveraging single-cell genomics to expand the fungal tree of life.</title>
        <authorList>
            <person name="Ahrendt S.R."/>
            <person name="Quandt C.A."/>
            <person name="Ciobanu D."/>
            <person name="Clum A."/>
            <person name="Salamov A."/>
            <person name="Andreopoulos B."/>
            <person name="Cheng J.F."/>
            <person name="Woyke T."/>
            <person name="Pelin A."/>
            <person name="Henrissat B."/>
            <person name="Reynolds N.K."/>
            <person name="Benny G.L."/>
            <person name="Smith M.E."/>
            <person name="James T.Y."/>
            <person name="Grigoriev I.V."/>
        </authorList>
    </citation>
    <scope>NUCLEOTIDE SEQUENCE [LARGE SCALE GENOMIC DNA]</scope>
    <source>
        <strain evidence="7">RSA 468</strain>
    </source>
</reference>
<feature type="domain" description="Pirin N-terminal" evidence="4">
    <location>
        <begin position="26"/>
        <end position="129"/>
    </location>
</feature>
<dbReference type="CDD" id="cd02909">
    <property type="entry name" value="cupin_pirin_N"/>
    <property type="match status" value="1"/>
</dbReference>
<dbReference type="EMBL" id="ML002718">
    <property type="protein sequence ID" value="RKP36105.1"/>
    <property type="molecule type" value="Genomic_DNA"/>
</dbReference>
<dbReference type="Gene3D" id="2.60.120.10">
    <property type="entry name" value="Jelly Rolls"/>
    <property type="match status" value="2"/>
</dbReference>
<evidence type="ECO:0000313" key="6">
    <source>
        <dbReference type="EMBL" id="RKP36105.1"/>
    </source>
</evidence>
<evidence type="ECO:0000256" key="2">
    <source>
        <dbReference type="PIRSR" id="PIRSR006232-1"/>
    </source>
</evidence>
<keyword evidence="2" id="KW-0479">Metal-binding</keyword>
<organism evidence="6 7">
    <name type="scientific">Dimargaris cristalligena</name>
    <dbReference type="NCBI Taxonomy" id="215637"/>
    <lineage>
        <taxon>Eukaryota</taxon>
        <taxon>Fungi</taxon>
        <taxon>Fungi incertae sedis</taxon>
        <taxon>Zoopagomycota</taxon>
        <taxon>Kickxellomycotina</taxon>
        <taxon>Dimargaritomycetes</taxon>
        <taxon>Dimargaritales</taxon>
        <taxon>Dimargaritaceae</taxon>
        <taxon>Dimargaris</taxon>
    </lineage>
</organism>
<dbReference type="InterPro" id="IPR008778">
    <property type="entry name" value="Pirin_C_dom"/>
</dbReference>
<evidence type="ECO:0000313" key="7">
    <source>
        <dbReference type="Proteomes" id="UP000268162"/>
    </source>
</evidence>
<dbReference type="InterPro" id="IPR011051">
    <property type="entry name" value="RmlC_Cupin_sf"/>
</dbReference>
<feature type="binding site" evidence="2">
    <location>
        <position position="107"/>
    </location>
    <ligand>
        <name>Fe cation</name>
        <dbReference type="ChEBI" id="CHEBI:24875"/>
    </ligand>
</feature>
<dbReference type="PANTHER" id="PTHR13903:SF31">
    <property type="entry name" value="CUPIN-DOMAIN CONTAINING PROTEIN"/>
    <property type="match status" value="1"/>
</dbReference>
<comment type="cofactor">
    <cofactor evidence="2">
        <name>Fe cation</name>
        <dbReference type="ChEBI" id="CHEBI:24875"/>
    </cofactor>
    <text evidence="2">Binds 1 Fe cation per subunit.</text>
</comment>
<name>A0A4P9ZRV0_9FUNG</name>
<dbReference type="InterPro" id="IPR012093">
    <property type="entry name" value="Pirin"/>
</dbReference>
<sequence length="318" mass="34711">MASSALKAIARIVFARSQTEGGGFLVHRALGGRELSELDPFLMLDHMGPMTYGPGEALGAPDHPHRGFETVTYILKGGLQHLDSHGNCGNLTDGWVQWMTAGSGVVHSEMPNDDIRKNGGTLEGFQLWVNLPAKDKMSPPRYQDTPADKIPLITVKDNPSVQLKVIAGRAEGVTGPIETRFPVVFYDIRLLPGAKPFSLNLSRQFQGFVYAYGGDGVVLVGPEATPIRQFYMGVLNPDYLAKAQASADSSDEVPVTFSLQDPSKESRFLVVAGEPIHEEVARYGPFVMNTEEEIMKAIRDFQSGKMGSIDGEAERYIQ</sequence>
<feature type="binding site" evidence="2">
    <location>
        <position position="63"/>
    </location>
    <ligand>
        <name>Fe cation</name>
        <dbReference type="ChEBI" id="CHEBI:24875"/>
    </ligand>
</feature>
<evidence type="ECO:0000259" key="5">
    <source>
        <dbReference type="Pfam" id="PF05726"/>
    </source>
</evidence>
<dbReference type="Proteomes" id="UP000268162">
    <property type="component" value="Unassembled WGS sequence"/>
</dbReference>
<keyword evidence="7" id="KW-1185">Reference proteome</keyword>
<dbReference type="Pfam" id="PF02678">
    <property type="entry name" value="Pirin"/>
    <property type="match status" value="1"/>
</dbReference>
<dbReference type="SUPFAM" id="SSF51182">
    <property type="entry name" value="RmlC-like cupins"/>
    <property type="match status" value="1"/>
</dbReference>
<protein>
    <submittedName>
        <fullName evidence="6">Pirin-like protein</fullName>
    </submittedName>
</protein>
<dbReference type="GO" id="GO:0046872">
    <property type="term" value="F:metal ion binding"/>
    <property type="evidence" value="ECO:0007669"/>
    <property type="project" value="UniProtKB-KW"/>
</dbReference>
<dbReference type="Pfam" id="PF05726">
    <property type="entry name" value="Pirin_C"/>
    <property type="match status" value="1"/>
</dbReference>
<dbReference type="STRING" id="215637.A0A4P9ZRV0"/>
<dbReference type="PANTHER" id="PTHR13903">
    <property type="entry name" value="PIRIN-RELATED"/>
    <property type="match status" value="1"/>
</dbReference>
<evidence type="ECO:0000256" key="3">
    <source>
        <dbReference type="RuleBase" id="RU003457"/>
    </source>
</evidence>
<gene>
    <name evidence="6" type="ORF">BJ085DRAFT_28719</name>
</gene>
<dbReference type="CDD" id="cd02247">
    <property type="entry name" value="cupin_pirin_C"/>
    <property type="match status" value="1"/>
</dbReference>
<evidence type="ECO:0000256" key="1">
    <source>
        <dbReference type="ARBA" id="ARBA00008416"/>
    </source>
</evidence>
<proteinExistence type="inferred from homology"/>
<dbReference type="InterPro" id="IPR003829">
    <property type="entry name" value="Pirin_N_dom"/>
</dbReference>
<dbReference type="InterPro" id="IPR014710">
    <property type="entry name" value="RmlC-like_jellyroll"/>
</dbReference>
<feature type="domain" description="Pirin C-terminal" evidence="5">
    <location>
        <begin position="186"/>
        <end position="307"/>
    </location>
</feature>
<feature type="binding site" evidence="2">
    <location>
        <position position="65"/>
    </location>
    <ligand>
        <name>Fe cation</name>
        <dbReference type="ChEBI" id="CHEBI:24875"/>
    </ligand>
</feature>
<evidence type="ECO:0000259" key="4">
    <source>
        <dbReference type="Pfam" id="PF02678"/>
    </source>
</evidence>
<dbReference type="PIRSF" id="PIRSF006232">
    <property type="entry name" value="Pirin"/>
    <property type="match status" value="1"/>
</dbReference>
<feature type="binding site" evidence="2">
    <location>
        <position position="109"/>
    </location>
    <ligand>
        <name>Fe cation</name>
        <dbReference type="ChEBI" id="CHEBI:24875"/>
    </ligand>
</feature>
<accession>A0A4P9ZRV0</accession>
<comment type="similarity">
    <text evidence="1 3">Belongs to the pirin family.</text>
</comment>
<dbReference type="AlphaFoldDB" id="A0A4P9ZRV0"/>
<keyword evidence="2" id="KW-0408">Iron</keyword>